<proteinExistence type="predicted"/>
<feature type="non-terminal residue" evidence="2">
    <location>
        <position position="213"/>
    </location>
</feature>
<feature type="chain" id="PRO_5026741517" evidence="1">
    <location>
        <begin position="28"/>
        <end position="213"/>
    </location>
</feature>
<sequence>MARPPVRPLALVLALLALFVAPASSLAQDATPAAPRYTVTDLGTLGGPSSSAHEINAHGDVVGYSAVLADAATPTGAGDAPRTDHAFLWRDGAMVDLGTFGGRSSDTTGINDAGQVAVDAEMEDGATRSFLWEDGAATDLGTLGGAHAWAIELNDAGQVVGFSTTAPGQELLGPGTHAFLWENGTMTDLGTLGGAWSRASDVNEAGQVFGTSE</sequence>
<evidence type="ECO:0000313" key="2">
    <source>
        <dbReference type="EMBL" id="CAA9531773.1"/>
    </source>
</evidence>
<evidence type="ECO:0000256" key="1">
    <source>
        <dbReference type="SAM" id="SignalP"/>
    </source>
</evidence>
<accession>A0A6J4TUB7</accession>
<gene>
    <name evidence="2" type="ORF">AVDCRST_MAG73-1020</name>
</gene>
<reference evidence="2" key="1">
    <citation type="submission" date="2020-02" db="EMBL/GenBank/DDBJ databases">
        <authorList>
            <person name="Meier V. D."/>
        </authorList>
    </citation>
    <scope>NUCLEOTIDE SEQUENCE</scope>
    <source>
        <strain evidence="2">AVDCRST_MAG73</strain>
    </source>
</reference>
<feature type="signal peptide" evidence="1">
    <location>
        <begin position="1"/>
        <end position="27"/>
    </location>
</feature>
<name>A0A6J4TUB7_9BACT</name>
<dbReference type="InterPro" id="IPR014262">
    <property type="entry name" value="HAF_rpt"/>
</dbReference>
<protein>
    <submittedName>
        <fullName evidence="2">Uncharacterized protein</fullName>
    </submittedName>
</protein>
<dbReference type="AlphaFoldDB" id="A0A6J4TUB7"/>
<dbReference type="EMBL" id="CADCWE010000061">
    <property type="protein sequence ID" value="CAA9531773.1"/>
    <property type="molecule type" value="Genomic_DNA"/>
</dbReference>
<organism evidence="2">
    <name type="scientific">uncultured Thermomicrobiales bacterium</name>
    <dbReference type="NCBI Taxonomy" id="1645740"/>
    <lineage>
        <taxon>Bacteria</taxon>
        <taxon>Pseudomonadati</taxon>
        <taxon>Thermomicrobiota</taxon>
        <taxon>Thermomicrobia</taxon>
        <taxon>Thermomicrobiales</taxon>
        <taxon>environmental samples</taxon>
    </lineage>
</organism>
<dbReference type="NCBIfam" id="TIGR02913">
    <property type="entry name" value="HAF_rpt"/>
    <property type="match status" value="3"/>
</dbReference>
<keyword evidence="1" id="KW-0732">Signal</keyword>